<dbReference type="Pfam" id="PF00004">
    <property type="entry name" value="AAA"/>
    <property type="match status" value="1"/>
</dbReference>
<dbReference type="InterPro" id="IPR008921">
    <property type="entry name" value="DNA_pol3_clamp-load_cplx_C"/>
</dbReference>
<dbReference type="PANTHER" id="PTHR23389">
    <property type="entry name" value="CHROMOSOME TRANSMISSION FIDELITY FACTOR 18"/>
    <property type="match status" value="1"/>
</dbReference>
<evidence type="ECO:0000313" key="3">
    <source>
        <dbReference type="EMBL" id="KAL2317997.1"/>
    </source>
</evidence>
<reference evidence="3 4" key="1">
    <citation type="submission" date="2024-08" db="EMBL/GenBank/DDBJ databases">
        <title>Insights into the chromosomal genome structure of Flemingia macrophylla.</title>
        <authorList>
            <person name="Ding Y."/>
            <person name="Zhao Y."/>
            <person name="Bi W."/>
            <person name="Wu M."/>
            <person name="Zhao G."/>
            <person name="Gong Y."/>
            <person name="Li W."/>
            <person name="Zhang P."/>
        </authorList>
    </citation>
    <scope>NUCLEOTIDE SEQUENCE [LARGE SCALE GENOMIC DNA]</scope>
    <source>
        <strain evidence="3">DYQJB</strain>
        <tissue evidence="3">Leaf</tissue>
    </source>
</reference>
<dbReference type="Gene3D" id="1.20.272.10">
    <property type="match status" value="1"/>
</dbReference>
<evidence type="ECO:0000313" key="4">
    <source>
        <dbReference type="Proteomes" id="UP001603857"/>
    </source>
</evidence>
<dbReference type="Proteomes" id="UP001603857">
    <property type="component" value="Unassembled WGS sequence"/>
</dbReference>
<dbReference type="SUPFAM" id="SSF52540">
    <property type="entry name" value="P-loop containing nucleoside triphosphate hydrolases"/>
    <property type="match status" value="1"/>
</dbReference>
<keyword evidence="4" id="KW-1185">Reference proteome</keyword>
<dbReference type="Gene3D" id="3.40.50.300">
    <property type="entry name" value="P-loop containing nucleotide triphosphate hydrolases"/>
    <property type="match status" value="1"/>
</dbReference>
<dbReference type="PANTHER" id="PTHR23389:SF6">
    <property type="entry name" value="REPLICATION FACTOR C SUBUNIT 1"/>
    <property type="match status" value="1"/>
</dbReference>
<accession>A0ABD1L3B6</accession>
<feature type="domain" description="ATPase AAA-type core" evidence="2">
    <location>
        <begin position="194"/>
        <end position="224"/>
    </location>
</feature>
<evidence type="ECO:0000259" key="2">
    <source>
        <dbReference type="Pfam" id="PF00004"/>
    </source>
</evidence>
<dbReference type="InterPro" id="IPR027417">
    <property type="entry name" value="P-loop_NTPase"/>
</dbReference>
<name>A0ABD1L3B6_9FABA</name>
<gene>
    <name evidence="3" type="ORF">Fmac_031873</name>
</gene>
<dbReference type="EMBL" id="JBGMDY010000011">
    <property type="protein sequence ID" value="KAL2317997.1"/>
    <property type="molecule type" value="Genomic_DNA"/>
</dbReference>
<protein>
    <recommendedName>
        <fullName evidence="2">ATPase AAA-type core domain-containing protein</fullName>
    </recommendedName>
</protein>
<dbReference type="GO" id="GO:0006260">
    <property type="term" value="P:DNA replication"/>
    <property type="evidence" value="ECO:0007669"/>
    <property type="project" value="UniProtKB-KW"/>
</dbReference>
<keyword evidence="1" id="KW-0235">DNA replication</keyword>
<dbReference type="InterPro" id="IPR003959">
    <property type="entry name" value="ATPase_AAA_core"/>
</dbReference>
<dbReference type="AlphaFoldDB" id="A0ABD1L3B6"/>
<evidence type="ECO:0000256" key="1">
    <source>
        <dbReference type="ARBA" id="ARBA00022705"/>
    </source>
</evidence>
<dbReference type="SUPFAM" id="SSF48019">
    <property type="entry name" value="post-AAA+ oligomerization domain-like"/>
    <property type="match status" value="1"/>
</dbReference>
<sequence length="339" mass="37810">MGNRRRLKIAAGVTAVVCNRRKDERHGDVSVPRFSLSCRTPSSVVHASPVKLIRLSWVGDVEVEEVVVVGVRVRNFLSLEEGLFDMIRASKPAKASLQEDKKPVNKVITSIPVKIHLSSRSPSKQAKPKIATTVHSSLIWTMKHQPKDPKDIIGNQSLVTQLRNWLKTWNEQFLDTVNKKQGKKQNDSGAKRAVLLCGTPGIGKTTSAKLVCQELGFQAIEVAVFLVKFIYVEKIALEELAKDCECDDIYKVYKLCICEFVALSSVIQWSFTWLLSGFNAGKLKMDERINLSMSDPDLVPLLVQENYINYRPSSAGKDDSGIKRMNMIARAAESIVDAI</sequence>
<organism evidence="3 4">
    <name type="scientific">Flemingia macrophylla</name>
    <dbReference type="NCBI Taxonomy" id="520843"/>
    <lineage>
        <taxon>Eukaryota</taxon>
        <taxon>Viridiplantae</taxon>
        <taxon>Streptophyta</taxon>
        <taxon>Embryophyta</taxon>
        <taxon>Tracheophyta</taxon>
        <taxon>Spermatophyta</taxon>
        <taxon>Magnoliopsida</taxon>
        <taxon>eudicotyledons</taxon>
        <taxon>Gunneridae</taxon>
        <taxon>Pentapetalae</taxon>
        <taxon>rosids</taxon>
        <taxon>fabids</taxon>
        <taxon>Fabales</taxon>
        <taxon>Fabaceae</taxon>
        <taxon>Papilionoideae</taxon>
        <taxon>50 kb inversion clade</taxon>
        <taxon>NPAAA clade</taxon>
        <taxon>indigoferoid/millettioid clade</taxon>
        <taxon>Phaseoleae</taxon>
        <taxon>Flemingia</taxon>
    </lineage>
</organism>
<comment type="caution">
    <text evidence="3">The sequence shown here is derived from an EMBL/GenBank/DDBJ whole genome shotgun (WGS) entry which is preliminary data.</text>
</comment>
<proteinExistence type="predicted"/>